<dbReference type="AlphaFoldDB" id="A0A3M7PSP7"/>
<evidence type="ECO:0000313" key="1">
    <source>
        <dbReference type="EMBL" id="RNA02146.1"/>
    </source>
</evidence>
<dbReference type="Proteomes" id="UP000276133">
    <property type="component" value="Unassembled WGS sequence"/>
</dbReference>
<comment type="caution">
    <text evidence="1">The sequence shown here is derived from an EMBL/GenBank/DDBJ whole genome shotgun (WGS) entry which is preliminary data.</text>
</comment>
<gene>
    <name evidence="1" type="ORF">BpHYR1_020815</name>
</gene>
<name>A0A3M7PSP7_BRAPC</name>
<keyword evidence="2" id="KW-1185">Reference proteome</keyword>
<accession>A0A3M7PSP7</accession>
<dbReference type="EMBL" id="REGN01009027">
    <property type="protein sequence ID" value="RNA02146.1"/>
    <property type="molecule type" value="Genomic_DNA"/>
</dbReference>
<evidence type="ECO:0000313" key="2">
    <source>
        <dbReference type="Proteomes" id="UP000276133"/>
    </source>
</evidence>
<sequence>MIYTETSQEEDCFAYIFLVCDIKIAVFELTQKDCSAFKFEIAKHLLKCIKRTSIITKFFESSRLGELWFIYYWSNFCSQIL</sequence>
<protein>
    <submittedName>
        <fullName evidence="1">Uncharacterized protein</fullName>
    </submittedName>
</protein>
<proteinExistence type="predicted"/>
<reference evidence="1 2" key="1">
    <citation type="journal article" date="2018" name="Sci. Rep.">
        <title>Genomic signatures of local adaptation to the degree of environmental predictability in rotifers.</title>
        <authorList>
            <person name="Franch-Gras L."/>
            <person name="Hahn C."/>
            <person name="Garcia-Roger E.M."/>
            <person name="Carmona M.J."/>
            <person name="Serra M."/>
            <person name="Gomez A."/>
        </authorList>
    </citation>
    <scope>NUCLEOTIDE SEQUENCE [LARGE SCALE GENOMIC DNA]</scope>
    <source>
        <strain evidence="1">HYR1</strain>
    </source>
</reference>
<organism evidence="1 2">
    <name type="scientific">Brachionus plicatilis</name>
    <name type="common">Marine rotifer</name>
    <name type="synonym">Brachionus muelleri</name>
    <dbReference type="NCBI Taxonomy" id="10195"/>
    <lineage>
        <taxon>Eukaryota</taxon>
        <taxon>Metazoa</taxon>
        <taxon>Spiralia</taxon>
        <taxon>Gnathifera</taxon>
        <taxon>Rotifera</taxon>
        <taxon>Eurotatoria</taxon>
        <taxon>Monogononta</taxon>
        <taxon>Pseudotrocha</taxon>
        <taxon>Ploima</taxon>
        <taxon>Brachionidae</taxon>
        <taxon>Brachionus</taxon>
    </lineage>
</organism>